<name>A0A956NE05_UNCEI</name>
<dbReference type="InterPro" id="IPR013976">
    <property type="entry name" value="HDOD"/>
</dbReference>
<feature type="domain" description="HDOD" evidence="1">
    <location>
        <begin position="19"/>
        <end position="216"/>
    </location>
</feature>
<protein>
    <submittedName>
        <fullName evidence="2">HDOD domain-containing protein</fullName>
    </submittedName>
</protein>
<dbReference type="AlphaFoldDB" id="A0A956NE05"/>
<dbReference type="Gene3D" id="1.10.3210.10">
    <property type="entry name" value="Hypothetical protein af1432"/>
    <property type="match status" value="1"/>
</dbReference>
<evidence type="ECO:0000313" key="2">
    <source>
        <dbReference type="EMBL" id="MCA9757256.1"/>
    </source>
</evidence>
<dbReference type="EMBL" id="JAGQHS010000090">
    <property type="protein sequence ID" value="MCA9757256.1"/>
    <property type="molecule type" value="Genomic_DNA"/>
</dbReference>
<dbReference type="Proteomes" id="UP000739538">
    <property type="component" value="Unassembled WGS sequence"/>
</dbReference>
<evidence type="ECO:0000313" key="3">
    <source>
        <dbReference type="Proteomes" id="UP000739538"/>
    </source>
</evidence>
<reference evidence="2" key="1">
    <citation type="submission" date="2020-04" db="EMBL/GenBank/DDBJ databases">
        <authorList>
            <person name="Zhang T."/>
        </authorList>
    </citation>
    <scope>NUCLEOTIDE SEQUENCE</scope>
    <source>
        <strain evidence="2">HKST-UBA02</strain>
    </source>
</reference>
<dbReference type="SUPFAM" id="SSF109604">
    <property type="entry name" value="HD-domain/PDEase-like"/>
    <property type="match status" value="1"/>
</dbReference>
<proteinExistence type="predicted"/>
<accession>A0A956NE05</accession>
<dbReference type="PANTHER" id="PTHR33525">
    <property type="match status" value="1"/>
</dbReference>
<evidence type="ECO:0000259" key="1">
    <source>
        <dbReference type="PROSITE" id="PS51833"/>
    </source>
</evidence>
<sequence>MEPGALLDLDLVIRDAWEMPPLPASIGRLAVLVTDPTSDLGDIVEVVEFDQALTAKLLRAANSAASASAREITTVAEAVQRLGGGMVLSFATAHGTRDQLQQPLDGYQLDEGELWRHSVASALVAQLAPRTLKMSVPSVTFTVSLLHDIGKLLLNRFLDPEMRQLLHRAHEEGGIDWVKAESEILGINHAELGGMMVQHWDLPTLIIRGIHYHHNPDDFAAAVGMHKPEEQTVCDIAHVANVIANRVDRDPSLDVTSSVQPGAWDRLKLDEGKIDDLTEAVAEQFEAVLARYE</sequence>
<reference evidence="2" key="2">
    <citation type="journal article" date="2021" name="Microbiome">
        <title>Successional dynamics and alternative stable states in a saline activated sludge microbial community over 9 years.</title>
        <authorList>
            <person name="Wang Y."/>
            <person name="Ye J."/>
            <person name="Ju F."/>
            <person name="Liu L."/>
            <person name="Boyd J.A."/>
            <person name="Deng Y."/>
            <person name="Parks D.H."/>
            <person name="Jiang X."/>
            <person name="Yin X."/>
            <person name="Woodcroft B.J."/>
            <person name="Tyson G.W."/>
            <person name="Hugenholtz P."/>
            <person name="Polz M.F."/>
            <person name="Zhang T."/>
        </authorList>
    </citation>
    <scope>NUCLEOTIDE SEQUENCE</scope>
    <source>
        <strain evidence="2">HKST-UBA02</strain>
    </source>
</reference>
<dbReference type="PANTHER" id="PTHR33525:SF3">
    <property type="entry name" value="RIBONUCLEASE Y"/>
    <property type="match status" value="1"/>
</dbReference>
<gene>
    <name evidence="2" type="ORF">KDA27_15730</name>
</gene>
<dbReference type="InterPro" id="IPR052340">
    <property type="entry name" value="RNase_Y/CdgJ"/>
</dbReference>
<comment type="caution">
    <text evidence="2">The sequence shown here is derived from an EMBL/GenBank/DDBJ whole genome shotgun (WGS) entry which is preliminary data.</text>
</comment>
<dbReference type="PROSITE" id="PS51833">
    <property type="entry name" value="HDOD"/>
    <property type="match status" value="1"/>
</dbReference>
<organism evidence="2 3">
    <name type="scientific">Eiseniibacteriota bacterium</name>
    <dbReference type="NCBI Taxonomy" id="2212470"/>
    <lineage>
        <taxon>Bacteria</taxon>
        <taxon>Candidatus Eiseniibacteriota</taxon>
    </lineage>
</organism>
<dbReference type="Pfam" id="PF08668">
    <property type="entry name" value="HDOD"/>
    <property type="match status" value="1"/>
</dbReference>